<dbReference type="NCBIfam" id="TIGR00437">
    <property type="entry name" value="feoB"/>
    <property type="match status" value="1"/>
</dbReference>
<evidence type="ECO:0000256" key="10">
    <source>
        <dbReference type="ARBA" id="ARBA00023134"/>
    </source>
</evidence>
<evidence type="ECO:0000256" key="13">
    <source>
        <dbReference type="NCBIfam" id="TIGR00437"/>
    </source>
</evidence>
<dbReference type="SUPFAM" id="SSF50037">
    <property type="entry name" value="C-terminal domain of transcriptional repressors"/>
    <property type="match status" value="1"/>
</dbReference>
<dbReference type="InterPro" id="IPR003373">
    <property type="entry name" value="Fe2_transport_prot-B"/>
</dbReference>
<keyword evidence="8 16" id="KW-0408">Iron</keyword>
<evidence type="ECO:0000256" key="1">
    <source>
        <dbReference type="ARBA" id="ARBA00004651"/>
    </source>
</evidence>
<dbReference type="InterPro" id="IPR008988">
    <property type="entry name" value="Transcriptional_repressor_C"/>
</dbReference>
<feature type="binding site" evidence="14">
    <location>
        <begin position="99"/>
        <end position="106"/>
    </location>
    <ligand>
        <name>GTP</name>
        <dbReference type="ChEBI" id="CHEBI:37565"/>
        <label>1</label>
    </ligand>
</feature>
<feature type="transmembrane region" description="Helical" evidence="16">
    <location>
        <begin position="541"/>
        <end position="566"/>
    </location>
</feature>
<dbReference type="GO" id="GO:0046914">
    <property type="term" value="F:transition metal ion binding"/>
    <property type="evidence" value="ECO:0007669"/>
    <property type="project" value="InterPro"/>
</dbReference>
<feature type="binding site" evidence="15">
    <location>
        <position position="113"/>
    </location>
    <ligand>
        <name>Mg(2+)</name>
        <dbReference type="ChEBI" id="CHEBI:18420"/>
        <label>2</label>
    </ligand>
</feature>
<evidence type="ECO:0000256" key="5">
    <source>
        <dbReference type="ARBA" id="ARBA00022692"/>
    </source>
</evidence>
<feature type="transmembrane region" description="Helical" evidence="16">
    <location>
        <begin position="509"/>
        <end position="535"/>
    </location>
</feature>
<dbReference type="InterPro" id="IPR038157">
    <property type="entry name" value="FeoA_core_dom"/>
</dbReference>
<feature type="transmembrane region" description="Helical" evidence="16">
    <location>
        <begin position="603"/>
        <end position="620"/>
    </location>
</feature>
<dbReference type="GO" id="GO:0015093">
    <property type="term" value="F:ferrous iron transmembrane transporter activity"/>
    <property type="evidence" value="ECO:0007669"/>
    <property type="project" value="UniProtKB-UniRule"/>
</dbReference>
<dbReference type="InterPro" id="IPR006073">
    <property type="entry name" value="GTP-bd"/>
</dbReference>
<evidence type="ECO:0000256" key="8">
    <source>
        <dbReference type="ARBA" id="ARBA00023004"/>
    </source>
</evidence>
<dbReference type="Gene3D" id="2.30.30.90">
    <property type="match status" value="1"/>
</dbReference>
<organism evidence="18 19">
    <name type="scientific">Syntrophus gentianae</name>
    <dbReference type="NCBI Taxonomy" id="43775"/>
    <lineage>
        <taxon>Bacteria</taxon>
        <taxon>Pseudomonadati</taxon>
        <taxon>Thermodesulfobacteriota</taxon>
        <taxon>Syntrophia</taxon>
        <taxon>Syntrophales</taxon>
        <taxon>Syntrophaceae</taxon>
        <taxon>Syntrophus</taxon>
    </lineage>
</organism>
<dbReference type="Pfam" id="PF07664">
    <property type="entry name" value="FeoB_C"/>
    <property type="match status" value="1"/>
</dbReference>
<dbReference type="Gene3D" id="3.40.50.300">
    <property type="entry name" value="P-loop containing nucleotide triphosphate hydrolases"/>
    <property type="match status" value="1"/>
</dbReference>
<keyword evidence="3" id="KW-1003">Cell membrane</keyword>
<dbReference type="Pfam" id="PF04023">
    <property type="entry name" value="FeoA"/>
    <property type="match status" value="1"/>
</dbReference>
<protein>
    <recommendedName>
        <fullName evidence="12 13">Ferrous iron transport protein B</fullName>
    </recommendedName>
</protein>
<evidence type="ECO:0000256" key="16">
    <source>
        <dbReference type="RuleBase" id="RU362098"/>
    </source>
</evidence>
<dbReference type="CDD" id="cd01879">
    <property type="entry name" value="FeoB"/>
    <property type="match status" value="1"/>
</dbReference>
<dbReference type="Gene3D" id="1.10.287.1770">
    <property type="match status" value="1"/>
</dbReference>
<keyword evidence="15" id="KW-0460">Magnesium</keyword>
<feature type="transmembrane region" description="Helical" evidence="16">
    <location>
        <begin position="475"/>
        <end position="497"/>
    </location>
</feature>
<dbReference type="InterPro" id="IPR011642">
    <property type="entry name" value="Gate_dom"/>
</dbReference>
<dbReference type="InterPro" id="IPR007167">
    <property type="entry name" value="Fe-transptr_FeoA-like"/>
</dbReference>
<feature type="binding site" evidence="14">
    <location>
        <begin position="205"/>
        <end position="208"/>
    </location>
    <ligand>
        <name>GTP</name>
        <dbReference type="ChEBI" id="CHEBI:37565"/>
        <label>1</label>
    </ligand>
</feature>
<feature type="transmembrane region" description="Helical" evidence="16">
    <location>
        <begin position="374"/>
        <end position="393"/>
    </location>
</feature>
<evidence type="ECO:0000259" key="17">
    <source>
        <dbReference type="PROSITE" id="PS51711"/>
    </source>
</evidence>
<dbReference type="PANTHER" id="PTHR43185:SF1">
    <property type="entry name" value="FE(2+) TRANSPORTER FEOB"/>
    <property type="match status" value="1"/>
</dbReference>
<dbReference type="OrthoDB" id="9809127at2"/>
<accession>A0A1H7UZ18</accession>
<proteinExistence type="inferred from homology"/>
<keyword evidence="9" id="KW-0406">Ion transport</keyword>
<comment type="function">
    <text evidence="16">Probable transporter of a GTP-driven Fe(2+) uptake system.</text>
</comment>
<dbReference type="STRING" id="43775.SAMN04489760_102190"/>
<evidence type="ECO:0000256" key="3">
    <source>
        <dbReference type="ARBA" id="ARBA00022475"/>
    </source>
</evidence>
<keyword evidence="6 14" id="KW-0547">Nucleotide-binding</keyword>
<feature type="binding site" evidence="14">
    <location>
        <begin position="124"/>
        <end position="128"/>
    </location>
    <ligand>
        <name>GTP</name>
        <dbReference type="ChEBI" id="CHEBI:37565"/>
        <label>1</label>
    </ligand>
</feature>
<evidence type="ECO:0000256" key="9">
    <source>
        <dbReference type="ARBA" id="ARBA00023065"/>
    </source>
</evidence>
<dbReference type="PANTHER" id="PTHR43185">
    <property type="entry name" value="FERROUS IRON TRANSPORT PROTEIN B"/>
    <property type="match status" value="1"/>
</dbReference>
<dbReference type="GO" id="GO:0005525">
    <property type="term" value="F:GTP binding"/>
    <property type="evidence" value="ECO:0007669"/>
    <property type="project" value="UniProtKB-KW"/>
</dbReference>
<feature type="domain" description="FeoB-type G" evidence="17">
    <location>
        <begin position="92"/>
        <end position="254"/>
    </location>
</feature>
<evidence type="ECO:0000256" key="14">
    <source>
        <dbReference type="PIRSR" id="PIRSR603373-1"/>
    </source>
</evidence>
<dbReference type="EMBL" id="FOBS01000002">
    <property type="protein sequence ID" value="SEM01915.1"/>
    <property type="molecule type" value="Genomic_DNA"/>
</dbReference>
<evidence type="ECO:0000256" key="12">
    <source>
        <dbReference type="ARBA" id="ARBA00031200"/>
    </source>
</evidence>
<dbReference type="InterPro" id="IPR027417">
    <property type="entry name" value="P-loop_NTPase"/>
</dbReference>
<sequence length="749" mass="82275">MDEELIPLSLLKEGEEGIVRSVQGGKGLISRLASMGISQNARIRVLQSAGGRFIVEAADARIALGWFEVSHIEVVRSHPRREETVPAPERRRLLVALAGQPNVGKSTIFNILTGLSQHVGNWPGKTVEKKEGTYITENTEMHITDLPGTYSLSAFSEEERITRDFILQNRPDVIALLINAASLERSLYLLSELLLLGPPVVVALNMLDVAESSGIFIDPAKLRKSLGIPVVPMIATKNSGINDLVAKILATADGEEPYHPVIPGVSLDHEEVFCELLDLIHEHVSLESYPSDWVAIKLMEGDGEISKMVKDRVPDFVRERINALLIEHEDALRAVVNGRYAWIKAVTEKAVFRKRMEEVLLTDRIDHILTRPVWGIPILLGVFALIFLLTYTVGFPLQKMLEEAVVNLGHSLEPLFLSAPPWLKGLVFEGVIGGAGSVLTFLPILVIFFAVLALLEDVGYMARAAFVMDRFMHLIGLHGKSFMPLCLGFGCNVPAIMGARILESRKARLLTLLLIPFVPCTARLAVLTFMTAALFGQAAALVSWSLLTLNILVLGIVGMAASALFLKDEQTPFIMELPLYHKPNPRTIGMVIWNRSLSFVKKAGTVIVLVSMVIWLLSYLPDGRLESSLLARGGRLLEPLGHPLGLDWKMVTALLTSILAKENAIATLGVLYGVGDEGLVRLLPSVISSASGLSFLVVLMLFVPCAATVAVMRQEMKDRRWFYLSLLLTLVISYLGGMGAYRFALWLGL</sequence>
<feature type="transmembrane region" description="Helical" evidence="16">
    <location>
        <begin position="721"/>
        <end position="744"/>
    </location>
</feature>
<dbReference type="InterPro" id="IPR041069">
    <property type="entry name" value="FeoB_Cyto"/>
</dbReference>
<dbReference type="InterPro" id="IPR011640">
    <property type="entry name" value="Fe2_transport_prot_B_C"/>
</dbReference>
<dbReference type="SUPFAM" id="SSF52540">
    <property type="entry name" value="P-loop containing nucleoside triphosphate hydrolases"/>
    <property type="match status" value="1"/>
</dbReference>
<evidence type="ECO:0000256" key="15">
    <source>
        <dbReference type="PIRSR" id="PIRSR603373-2"/>
    </source>
</evidence>
<feature type="transmembrane region" description="Helical" evidence="16">
    <location>
        <begin position="426"/>
        <end position="455"/>
    </location>
</feature>
<dbReference type="Pfam" id="PF02421">
    <property type="entry name" value="FeoB_N"/>
    <property type="match status" value="1"/>
</dbReference>
<dbReference type="Pfam" id="PF17910">
    <property type="entry name" value="FeoB_Cyto"/>
    <property type="match status" value="1"/>
</dbReference>
<dbReference type="RefSeq" id="WP_093882109.1">
    <property type="nucleotide sequence ID" value="NZ_FOBS01000002.1"/>
</dbReference>
<evidence type="ECO:0000256" key="6">
    <source>
        <dbReference type="ARBA" id="ARBA00022741"/>
    </source>
</evidence>
<feature type="binding site" evidence="15">
    <location>
        <position position="114"/>
    </location>
    <ligand>
        <name>Mg(2+)</name>
        <dbReference type="ChEBI" id="CHEBI:18420"/>
        <label>2</label>
    </ligand>
</feature>
<dbReference type="InterPro" id="IPR030389">
    <property type="entry name" value="G_FEOB_dom"/>
</dbReference>
<dbReference type="PROSITE" id="PS51711">
    <property type="entry name" value="G_FEOB"/>
    <property type="match status" value="1"/>
</dbReference>
<keyword evidence="4 16" id="KW-0410">Iron transport</keyword>
<gene>
    <name evidence="18" type="ORF">SAMN04489760_102190</name>
</gene>
<keyword evidence="15" id="KW-0479">Metal-binding</keyword>
<keyword evidence="2 16" id="KW-0813">Transport</keyword>
<evidence type="ECO:0000313" key="18">
    <source>
        <dbReference type="EMBL" id="SEM01915.1"/>
    </source>
</evidence>
<feature type="transmembrane region" description="Helical" evidence="16">
    <location>
        <begin position="686"/>
        <end position="709"/>
    </location>
</feature>
<reference evidence="18 19" key="1">
    <citation type="submission" date="2016-10" db="EMBL/GenBank/DDBJ databases">
        <authorList>
            <person name="de Groot N.N."/>
        </authorList>
    </citation>
    <scope>NUCLEOTIDE SEQUENCE [LARGE SCALE GENOMIC DNA]</scope>
    <source>
        <strain evidence="18 19">DSM 8423</strain>
    </source>
</reference>
<dbReference type="Proteomes" id="UP000198744">
    <property type="component" value="Unassembled WGS sequence"/>
</dbReference>
<keyword evidence="7 16" id="KW-1133">Transmembrane helix</keyword>
<comment type="subcellular location">
    <subcellularLocation>
        <location evidence="16">Cell inner membrane</location>
        <topology evidence="16">Multi-pass membrane protein</topology>
    </subcellularLocation>
    <subcellularLocation>
        <location evidence="1">Cell membrane</location>
        <topology evidence="1">Multi-pass membrane protein</topology>
    </subcellularLocation>
</comment>
<keyword evidence="5 16" id="KW-0812">Transmembrane</keyword>
<feature type="binding site" evidence="14">
    <location>
        <begin position="145"/>
        <end position="148"/>
    </location>
    <ligand>
        <name>GTP</name>
        <dbReference type="ChEBI" id="CHEBI:37565"/>
        <label>1</label>
    </ligand>
</feature>
<evidence type="ECO:0000256" key="2">
    <source>
        <dbReference type="ARBA" id="ARBA00022448"/>
    </source>
</evidence>
<dbReference type="SMART" id="SM00899">
    <property type="entry name" value="FeoA"/>
    <property type="match status" value="1"/>
</dbReference>
<dbReference type="GO" id="GO:0005886">
    <property type="term" value="C:plasma membrane"/>
    <property type="evidence" value="ECO:0007669"/>
    <property type="project" value="UniProtKB-SubCell"/>
</dbReference>
<dbReference type="PRINTS" id="PR00326">
    <property type="entry name" value="GTP1OBG"/>
</dbReference>
<evidence type="ECO:0000256" key="11">
    <source>
        <dbReference type="ARBA" id="ARBA00023136"/>
    </source>
</evidence>
<keyword evidence="11 16" id="KW-0472">Membrane</keyword>
<keyword evidence="10 14" id="KW-0342">GTP-binding</keyword>
<name>A0A1H7UZ18_9BACT</name>
<dbReference type="AlphaFoldDB" id="A0A1H7UZ18"/>
<comment type="similarity">
    <text evidence="16">Belongs to the TRAFAC class TrmE-Era-EngA-EngB-Septin-like GTPase superfamily. FeoB GTPase (TC 9.A.8) family.</text>
</comment>
<evidence type="ECO:0000256" key="4">
    <source>
        <dbReference type="ARBA" id="ARBA00022496"/>
    </source>
</evidence>
<keyword evidence="19" id="KW-1185">Reference proteome</keyword>
<evidence type="ECO:0000313" key="19">
    <source>
        <dbReference type="Proteomes" id="UP000198744"/>
    </source>
</evidence>
<dbReference type="Pfam" id="PF07670">
    <property type="entry name" value="Gate"/>
    <property type="match status" value="2"/>
</dbReference>
<dbReference type="InterPro" id="IPR050860">
    <property type="entry name" value="FeoB_GTPase"/>
</dbReference>
<evidence type="ECO:0000256" key="7">
    <source>
        <dbReference type="ARBA" id="ARBA00022989"/>
    </source>
</evidence>
<feature type="binding site" evidence="15">
    <location>
        <position position="110"/>
    </location>
    <ligand>
        <name>Mg(2+)</name>
        <dbReference type="ChEBI" id="CHEBI:18420"/>
        <label>2</label>
    </ligand>
</feature>